<dbReference type="Pfam" id="PF01551">
    <property type="entry name" value="Peptidase_M23"/>
    <property type="match status" value="1"/>
</dbReference>
<evidence type="ECO:0000259" key="3">
    <source>
        <dbReference type="SMART" id="SM00644"/>
    </source>
</evidence>
<dbReference type="CDD" id="cd06583">
    <property type="entry name" value="PGRP"/>
    <property type="match status" value="1"/>
</dbReference>
<gene>
    <name evidence="4" type="primary">21</name>
    <name evidence="4" type="ORF">SEA_DINA_21</name>
</gene>
<evidence type="ECO:0000313" key="5">
    <source>
        <dbReference type="Proteomes" id="UP000316211"/>
    </source>
</evidence>
<dbReference type="EMBL" id="MK977706">
    <property type="protein sequence ID" value="QDF19692.1"/>
    <property type="molecule type" value="Genomic_DNA"/>
</dbReference>
<dbReference type="InterPro" id="IPR002502">
    <property type="entry name" value="Amidase_domain"/>
</dbReference>
<organism evidence="4 5">
    <name type="scientific">Corynebacterium phage Dina</name>
    <dbReference type="NCBI Taxonomy" id="2588501"/>
    <lineage>
        <taxon>Viruses</taxon>
        <taxon>Duplodnaviria</taxon>
        <taxon>Heunggongvirae</taxon>
        <taxon>Uroviricota</taxon>
        <taxon>Caudoviricetes</taxon>
        <taxon>Samwavirus</taxon>
        <taxon>Samwavirus dina</taxon>
    </lineage>
</organism>
<feature type="domain" description="N-acetylmuramoyl-L-alanine amidase" evidence="3">
    <location>
        <begin position="161"/>
        <end position="307"/>
    </location>
</feature>
<evidence type="ECO:0000256" key="2">
    <source>
        <dbReference type="ARBA" id="ARBA00022638"/>
    </source>
</evidence>
<protein>
    <submittedName>
        <fullName evidence="4">Lysin A</fullName>
    </submittedName>
</protein>
<dbReference type="SUPFAM" id="SSF55846">
    <property type="entry name" value="N-acetylmuramoyl-L-alanine amidase-like"/>
    <property type="match status" value="1"/>
</dbReference>
<accession>A0A4Y6EMJ0</accession>
<dbReference type="SUPFAM" id="SSF51261">
    <property type="entry name" value="Duplicated hybrid motif"/>
    <property type="match status" value="1"/>
</dbReference>
<dbReference type="Gene3D" id="3.40.80.10">
    <property type="entry name" value="Peptidoglycan recognition protein-like"/>
    <property type="match status" value="1"/>
</dbReference>
<dbReference type="Proteomes" id="UP000316211">
    <property type="component" value="Segment"/>
</dbReference>
<dbReference type="PANTHER" id="PTHR21666">
    <property type="entry name" value="PEPTIDASE-RELATED"/>
    <property type="match status" value="1"/>
</dbReference>
<dbReference type="CDD" id="cd12797">
    <property type="entry name" value="M23_peptidase"/>
    <property type="match status" value="1"/>
</dbReference>
<keyword evidence="2" id="KW-0081">Bacteriolytic enzyme</keyword>
<dbReference type="KEGG" id="vg:55619203"/>
<keyword evidence="1" id="KW-0929">Antimicrobial</keyword>
<dbReference type="RefSeq" id="YP_009848777.1">
    <property type="nucleotide sequence ID" value="NC_048787.1"/>
</dbReference>
<dbReference type="GO" id="GO:0004222">
    <property type="term" value="F:metalloendopeptidase activity"/>
    <property type="evidence" value="ECO:0007669"/>
    <property type="project" value="TreeGrafter"/>
</dbReference>
<evidence type="ECO:0000256" key="1">
    <source>
        <dbReference type="ARBA" id="ARBA00022529"/>
    </source>
</evidence>
<dbReference type="GeneID" id="55619203"/>
<dbReference type="InterPro" id="IPR011055">
    <property type="entry name" value="Dup_hybrid_motif"/>
</dbReference>
<dbReference type="InterPro" id="IPR050570">
    <property type="entry name" value="Cell_wall_metabolism_enzyme"/>
</dbReference>
<reference evidence="4 5" key="1">
    <citation type="submission" date="2019-05" db="EMBL/GenBank/DDBJ databases">
        <authorList>
            <person name="Albert R.M."/>
            <person name="Nur A.I."/>
            <person name="Ayala A."/>
            <person name="Bradley M.S."/>
            <person name="Burch R.E."/>
            <person name="Chen M."/>
            <person name="Dulaney A."/>
            <person name="Kakulamarri P.S."/>
            <person name="Kelly K.U."/>
            <person name="Maynor S.D."/>
            <person name="Perritt S.E."/>
            <person name="Praveen H."/>
            <person name="Slemons D.M."/>
            <person name="Snidow C.R."/>
            <person name="Thalluri S."/>
            <person name="Vyawahare A.K."/>
            <person name="Williams M.R."/>
            <person name="Monti D.L."/>
            <person name="Garlena R.A."/>
            <person name="Russell D.A."/>
            <person name="Pope W.H."/>
            <person name="Jacobs-Sera D."/>
            <person name="Hatfull G.F."/>
        </authorList>
    </citation>
    <scope>NUCLEOTIDE SEQUENCE [LARGE SCALE GENOMIC DNA]</scope>
</reference>
<dbReference type="SMART" id="SM00644">
    <property type="entry name" value="Ami_2"/>
    <property type="match status" value="1"/>
</dbReference>
<dbReference type="Gene3D" id="2.70.70.10">
    <property type="entry name" value="Glucose Permease (Domain IIA)"/>
    <property type="match status" value="1"/>
</dbReference>
<dbReference type="InterPro" id="IPR036505">
    <property type="entry name" value="Amidase/PGRP_sf"/>
</dbReference>
<name>A0A4Y6EMJ0_9CAUD</name>
<keyword evidence="5" id="KW-1185">Reference proteome</keyword>
<dbReference type="PANTHER" id="PTHR21666:SF270">
    <property type="entry name" value="MUREIN HYDROLASE ACTIVATOR ENVC"/>
    <property type="match status" value="1"/>
</dbReference>
<dbReference type="GO" id="GO:0001897">
    <property type="term" value="P:symbiont-mediated cytolysis of host cell"/>
    <property type="evidence" value="ECO:0007669"/>
    <property type="project" value="UniProtKB-ARBA"/>
</dbReference>
<sequence>MVTMPVEKDFYVTSGFGPRWGTTHFGTDFGAPGGSGGRPIYAVKDGTVARSGPATGFGQWVGVDHPATNGGGETIYGHVIPEVKVGQQVKEGQRIGRINPDRATNGGVDPHLHLEWHRYTWTPPGPDRLDPMTKLAGAHWPGEKDTPMTDNAVDIDLHHLIPFGRPTPLPKKVIIVHTTENAPGTPSRNIIDYQVRTQSGSYHRLVDSTGKITLANTDDWQTWSTGNRGNDIALHVSCVAQAKMTREQWLAQPKMLEGVARVIAHWSKKYQIPLVKLSRAELGAGKHGVAGHLEAQVWGNTDHWDPGYHFPYDVVLRRAAEINKPAAPEKEPAPVDKPTTIVPDTTAPQADRDQLIYEQLAGPGAPGTFPGWPQLGNRTLVDAIAAIGDKLGIDGFRAPLIGDAAAGDPK</sequence>
<proteinExistence type="predicted"/>
<dbReference type="GO" id="GO:0009253">
    <property type="term" value="P:peptidoglycan catabolic process"/>
    <property type="evidence" value="ECO:0007669"/>
    <property type="project" value="InterPro"/>
</dbReference>
<dbReference type="GO" id="GO:0008745">
    <property type="term" value="F:N-acetylmuramoyl-L-alanine amidase activity"/>
    <property type="evidence" value="ECO:0007669"/>
    <property type="project" value="InterPro"/>
</dbReference>
<dbReference type="InterPro" id="IPR016047">
    <property type="entry name" value="M23ase_b-sheet_dom"/>
</dbReference>
<evidence type="ECO:0000313" key="4">
    <source>
        <dbReference type="EMBL" id="QDF19692.1"/>
    </source>
</evidence>
<dbReference type="GO" id="GO:0042742">
    <property type="term" value="P:defense response to bacterium"/>
    <property type="evidence" value="ECO:0007669"/>
    <property type="project" value="UniProtKB-KW"/>
</dbReference>
<dbReference type="Pfam" id="PF01510">
    <property type="entry name" value="Amidase_2"/>
    <property type="match status" value="1"/>
</dbReference>